<sequence>MSVITRTDVQPILLNPRPLARCSGSFLLLPLLPSRAPAKHVPPELWAKILAFVFEQYNGHYKWSTERDKLKRGLLLVCKELTAVALPLYYAHVRISTLSSLEKFTAHLQSADQMWDSIRRIPYSTPGRWVQELDLHQLKTILTSESYHVDALLTQLFPLVPLLAHLTLNPTIHLSRRVITALSDREGIAHLRILKGIKVHISLRTREDTFVTFLRSCNSLEELEISGQDTDLAELDSLDESDALSLFKPLELSRLRRLVLLSMPHSPVMFALLHSPLPSLHHLVITPYADTLVSNSLVPQFIEAHGQTLTSLHLYTPQTWPSVFSPSPSTLLDTCPRLYHLSLEKPLPALTLSSSSHPLQILSVPRPRQEFYPVLESLLPKLPHLKSIRARDVRWLRSGLSSRAVEAGVQGEMMEWRRRLVRRGIQMLDSECRDGAD</sequence>
<protein>
    <recommendedName>
        <fullName evidence="3">F-box domain-containing protein</fullName>
    </recommendedName>
</protein>
<dbReference type="STRING" id="139825.A0A401G646"/>
<comment type="caution">
    <text evidence="1">The sequence shown here is derived from an EMBL/GenBank/DDBJ whole genome shotgun (WGS) entry which is preliminary data.</text>
</comment>
<dbReference type="Gene3D" id="3.80.10.10">
    <property type="entry name" value="Ribonuclease Inhibitor"/>
    <property type="match status" value="1"/>
</dbReference>
<reference evidence="1 2" key="1">
    <citation type="journal article" date="2018" name="Sci. Rep.">
        <title>Genome sequence of the cauliflower mushroom Sparassis crispa (Hanabiratake) and its association with beneficial usage.</title>
        <authorList>
            <person name="Kiyama R."/>
            <person name="Furutani Y."/>
            <person name="Kawaguchi K."/>
            <person name="Nakanishi T."/>
        </authorList>
    </citation>
    <scope>NUCLEOTIDE SEQUENCE [LARGE SCALE GENOMIC DNA]</scope>
</reference>
<dbReference type="GeneID" id="38774552"/>
<evidence type="ECO:0008006" key="3">
    <source>
        <dbReference type="Google" id="ProtNLM"/>
    </source>
</evidence>
<dbReference type="SUPFAM" id="SSF52047">
    <property type="entry name" value="RNI-like"/>
    <property type="match status" value="1"/>
</dbReference>
<accession>A0A401G646</accession>
<dbReference type="EMBL" id="BFAD01000001">
    <property type="protein sequence ID" value="GBE77635.1"/>
    <property type="molecule type" value="Genomic_DNA"/>
</dbReference>
<dbReference type="AlphaFoldDB" id="A0A401G646"/>
<dbReference type="InterPro" id="IPR032675">
    <property type="entry name" value="LRR_dom_sf"/>
</dbReference>
<evidence type="ECO:0000313" key="1">
    <source>
        <dbReference type="EMBL" id="GBE77635.1"/>
    </source>
</evidence>
<keyword evidence="2" id="KW-1185">Reference proteome</keyword>
<proteinExistence type="predicted"/>
<dbReference type="RefSeq" id="XP_027608548.1">
    <property type="nucleotide sequence ID" value="XM_027752747.1"/>
</dbReference>
<dbReference type="Proteomes" id="UP000287166">
    <property type="component" value="Unassembled WGS sequence"/>
</dbReference>
<evidence type="ECO:0000313" key="2">
    <source>
        <dbReference type="Proteomes" id="UP000287166"/>
    </source>
</evidence>
<organism evidence="1 2">
    <name type="scientific">Sparassis crispa</name>
    <dbReference type="NCBI Taxonomy" id="139825"/>
    <lineage>
        <taxon>Eukaryota</taxon>
        <taxon>Fungi</taxon>
        <taxon>Dikarya</taxon>
        <taxon>Basidiomycota</taxon>
        <taxon>Agaricomycotina</taxon>
        <taxon>Agaricomycetes</taxon>
        <taxon>Polyporales</taxon>
        <taxon>Sparassidaceae</taxon>
        <taxon>Sparassis</taxon>
    </lineage>
</organism>
<dbReference type="OrthoDB" id="2595178at2759"/>
<name>A0A401G646_9APHY</name>
<dbReference type="InParanoid" id="A0A401G646"/>
<gene>
    <name evidence="1" type="ORF">SCP_0105150</name>
</gene>